<dbReference type="SUPFAM" id="SSF52402">
    <property type="entry name" value="Adenine nucleotide alpha hydrolases-like"/>
    <property type="match status" value="1"/>
</dbReference>
<dbReference type="Proteomes" id="UP000321764">
    <property type="component" value="Unassembled WGS sequence"/>
</dbReference>
<dbReference type="PANTHER" id="PTHR46268">
    <property type="entry name" value="STRESS RESPONSE PROTEIN NHAX"/>
    <property type="match status" value="1"/>
</dbReference>
<dbReference type="AlphaFoldDB" id="A0A5C8ZBB0"/>
<dbReference type="InterPro" id="IPR006016">
    <property type="entry name" value="UspA"/>
</dbReference>
<dbReference type="InterPro" id="IPR014729">
    <property type="entry name" value="Rossmann-like_a/b/a_fold"/>
</dbReference>
<name>A0A5C8ZBB0_9GAMM</name>
<dbReference type="PANTHER" id="PTHR46268:SF6">
    <property type="entry name" value="UNIVERSAL STRESS PROTEIN UP12"/>
    <property type="match status" value="1"/>
</dbReference>
<dbReference type="Gene3D" id="3.40.50.620">
    <property type="entry name" value="HUPs"/>
    <property type="match status" value="1"/>
</dbReference>
<organism evidence="3 4">
    <name type="scientific">Reinekea thalattae</name>
    <dbReference type="NCBI Taxonomy" id="2593301"/>
    <lineage>
        <taxon>Bacteria</taxon>
        <taxon>Pseudomonadati</taxon>
        <taxon>Pseudomonadota</taxon>
        <taxon>Gammaproteobacteria</taxon>
        <taxon>Oceanospirillales</taxon>
        <taxon>Saccharospirillaceae</taxon>
        <taxon>Reinekea</taxon>
    </lineage>
</organism>
<dbReference type="CDD" id="cd00293">
    <property type="entry name" value="USP-like"/>
    <property type="match status" value="1"/>
</dbReference>
<evidence type="ECO:0000313" key="3">
    <source>
        <dbReference type="EMBL" id="TXR54443.1"/>
    </source>
</evidence>
<protein>
    <submittedName>
        <fullName evidence="3">Universal stress protein</fullName>
    </submittedName>
</protein>
<dbReference type="OrthoDB" id="9792500at2"/>
<dbReference type="EMBL" id="VKAD01000001">
    <property type="protein sequence ID" value="TXR54443.1"/>
    <property type="molecule type" value="Genomic_DNA"/>
</dbReference>
<comment type="caution">
    <text evidence="3">The sequence shown here is derived from an EMBL/GenBank/DDBJ whole genome shotgun (WGS) entry which is preliminary data.</text>
</comment>
<keyword evidence="4" id="KW-1185">Reference proteome</keyword>
<dbReference type="RefSeq" id="WP_147713841.1">
    <property type="nucleotide sequence ID" value="NZ_VKAD01000001.1"/>
</dbReference>
<reference evidence="3 4" key="1">
    <citation type="submission" date="2019-07" db="EMBL/GenBank/DDBJ databases">
        <title>Reinekea sp. strain SSH23 genome sequencing and assembly.</title>
        <authorList>
            <person name="Kim I."/>
        </authorList>
    </citation>
    <scope>NUCLEOTIDE SEQUENCE [LARGE SCALE GENOMIC DNA]</scope>
    <source>
        <strain evidence="3 4">SSH23</strain>
    </source>
</reference>
<sequence length="139" mass="15155">MYQTIVAPVDISEKEMSEKILQMALFHLQHSHCQVHLLMVTPATASDEEVEKLSVALMAFTTEHIDKQDGKKDSLKMIIKKGAPSDQILSYATEVKADLIILGRHRTAANVLGRPALGSTTVKVSSQASADICIVKNIA</sequence>
<proteinExistence type="inferred from homology"/>
<dbReference type="Pfam" id="PF00582">
    <property type="entry name" value="Usp"/>
    <property type="match status" value="1"/>
</dbReference>
<comment type="similarity">
    <text evidence="1">Belongs to the universal stress protein A family.</text>
</comment>
<accession>A0A5C8ZBB0</accession>
<feature type="domain" description="UspA" evidence="2">
    <location>
        <begin position="1"/>
        <end position="136"/>
    </location>
</feature>
<evidence type="ECO:0000313" key="4">
    <source>
        <dbReference type="Proteomes" id="UP000321764"/>
    </source>
</evidence>
<gene>
    <name evidence="3" type="ORF">FME95_07885</name>
</gene>
<evidence type="ECO:0000259" key="2">
    <source>
        <dbReference type="Pfam" id="PF00582"/>
    </source>
</evidence>
<evidence type="ECO:0000256" key="1">
    <source>
        <dbReference type="ARBA" id="ARBA00008791"/>
    </source>
</evidence>